<accession>A0A7C8YS47</accession>
<dbReference type="EMBL" id="GISG01049090">
    <property type="protein sequence ID" value="MBA4624815.1"/>
    <property type="molecule type" value="Transcribed_RNA"/>
</dbReference>
<organism evidence="1">
    <name type="scientific">Opuntia streptacantha</name>
    <name type="common">Prickly pear cactus</name>
    <name type="synonym">Opuntia cardona</name>
    <dbReference type="NCBI Taxonomy" id="393608"/>
    <lineage>
        <taxon>Eukaryota</taxon>
        <taxon>Viridiplantae</taxon>
        <taxon>Streptophyta</taxon>
        <taxon>Embryophyta</taxon>
        <taxon>Tracheophyta</taxon>
        <taxon>Spermatophyta</taxon>
        <taxon>Magnoliopsida</taxon>
        <taxon>eudicotyledons</taxon>
        <taxon>Gunneridae</taxon>
        <taxon>Pentapetalae</taxon>
        <taxon>Caryophyllales</taxon>
        <taxon>Cactineae</taxon>
        <taxon>Cactaceae</taxon>
        <taxon>Opuntioideae</taxon>
        <taxon>Opuntia</taxon>
    </lineage>
</organism>
<keyword evidence="1" id="KW-0456">Lyase</keyword>
<dbReference type="Pfam" id="PF09778">
    <property type="entry name" value="Guanylate_cyc_2"/>
    <property type="match status" value="1"/>
</dbReference>
<proteinExistence type="predicted"/>
<dbReference type="InterPro" id="IPR018616">
    <property type="entry name" value="GUCD1"/>
</dbReference>
<evidence type="ECO:0000313" key="1">
    <source>
        <dbReference type="EMBL" id="MBA4624815.1"/>
    </source>
</evidence>
<dbReference type="PANTHER" id="PTHR31400">
    <property type="entry name" value="GUANYLYL CYCLASE DOMAIN CONTAINING PROTEIN 1 GUCD1"/>
    <property type="match status" value="1"/>
</dbReference>
<reference evidence="1" key="1">
    <citation type="journal article" date="2013" name="J. Plant Res.">
        <title>Effect of fungi and light on seed germination of three Opuntia species from semiarid lands of central Mexico.</title>
        <authorList>
            <person name="Delgado-Sanchez P."/>
            <person name="Jimenez-Bremont J.F."/>
            <person name="Guerrero-Gonzalez Mde L."/>
            <person name="Flores J."/>
        </authorList>
    </citation>
    <scope>NUCLEOTIDE SEQUENCE</scope>
    <source>
        <tissue evidence="1">Cladode</tissue>
    </source>
</reference>
<dbReference type="PANTHER" id="PTHR31400:SF1">
    <property type="entry name" value="PROTEIN GUCD1"/>
    <property type="match status" value="1"/>
</dbReference>
<reference evidence="1" key="2">
    <citation type="submission" date="2020-07" db="EMBL/GenBank/DDBJ databases">
        <authorList>
            <person name="Vera ALvarez R."/>
            <person name="Arias-Moreno D.M."/>
            <person name="Jimenez-Jacinto V."/>
            <person name="Jimenez-Bremont J.F."/>
            <person name="Swaminathan K."/>
            <person name="Moose S.P."/>
            <person name="Guerrero-Gonzalez M.L."/>
            <person name="Marino-Ramirez L."/>
            <person name="Landsman D."/>
            <person name="Rodriguez-Kessler M."/>
            <person name="Delgado-Sanchez P."/>
        </authorList>
    </citation>
    <scope>NUCLEOTIDE SEQUENCE</scope>
    <source>
        <tissue evidence="1">Cladode</tissue>
    </source>
</reference>
<protein>
    <submittedName>
        <fullName evidence="1">Guanylate cyclase</fullName>
        <ecNumber evidence="1">4.6.1.2</ecNumber>
    </submittedName>
</protein>
<dbReference type="AlphaFoldDB" id="A0A7C8YS47"/>
<dbReference type="EC" id="4.6.1.2" evidence="1"/>
<sequence length="280" mass="31859">MWSLYLFMNKLLKLEEERGNRSHEDEPTLSDSCLYSSPSNDGISPGIMLPHSHFIEVPHVNQLCNWDCGLACILMVLRTIGIDNCDLQTLEKLCGTKSIWTVDLAYLLRSFPIMFTYFTVTLGANPNFSVETFYKDQLPHDLVRVDLLFQKAVEAGIKIECRSFSREEVCLLILSGEYIAIVLVDQYKLSQSWLEDACVSDLYGIDLGYTGHYVVICGYDTDRDEFEIRDPASSRKCVRVSSKCLDDARKSFGTDEDLLLISLEQRYNKVPLSLQPVNHA</sequence>
<dbReference type="GO" id="GO:0004383">
    <property type="term" value="F:guanylate cyclase activity"/>
    <property type="evidence" value="ECO:0007669"/>
    <property type="project" value="UniProtKB-EC"/>
</dbReference>
<name>A0A7C8YS47_OPUST</name>